<dbReference type="Proteomes" id="UP000002430">
    <property type="component" value="Chromosome"/>
</dbReference>
<dbReference type="NCBIfam" id="TIGR00078">
    <property type="entry name" value="nadC"/>
    <property type="match status" value="1"/>
</dbReference>
<feature type="domain" description="Quinolinate phosphoribosyl transferase C-terminal" evidence="10">
    <location>
        <begin position="122"/>
        <end position="289"/>
    </location>
</feature>
<dbReference type="EMBL" id="AM180252">
    <property type="protein sequence ID" value="CAJ54416.1"/>
    <property type="molecule type" value="Genomic_DNA"/>
</dbReference>
<dbReference type="STRING" id="363253.LI0360"/>
<evidence type="ECO:0000256" key="2">
    <source>
        <dbReference type="ARBA" id="ARBA00004893"/>
    </source>
</evidence>
<dbReference type="InterPro" id="IPR037128">
    <property type="entry name" value="Quinolinate_PRibosylTase_N_sf"/>
</dbReference>
<evidence type="ECO:0000256" key="8">
    <source>
        <dbReference type="ARBA" id="ARBA00033102"/>
    </source>
</evidence>
<dbReference type="PIRSF" id="PIRSF006250">
    <property type="entry name" value="NadC_ModD"/>
    <property type="match status" value="1"/>
</dbReference>
<gene>
    <name evidence="12" type="primary">nadC</name>
    <name evidence="12" type="ordered locus">LI0360</name>
</gene>
<dbReference type="InterPro" id="IPR013785">
    <property type="entry name" value="Aldolase_TIM"/>
</dbReference>
<dbReference type="EC" id="2.4.2.19" evidence="4"/>
<organism evidence="12 13">
    <name type="scientific">Lawsonia intracellularis (strain PHE/MN1-00)</name>
    <dbReference type="NCBI Taxonomy" id="363253"/>
    <lineage>
        <taxon>Bacteria</taxon>
        <taxon>Pseudomonadati</taxon>
        <taxon>Thermodesulfobacteriota</taxon>
        <taxon>Desulfovibrionia</taxon>
        <taxon>Desulfovibrionales</taxon>
        <taxon>Desulfovibrionaceae</taxon>
        <taxon>Lawsonia</taxon>
    </lineage>
</organism>
<dbReference type="FunFam" id="3.20.20.70:FF:000030">
    <property type="entry name" value="Nicotinate-nucleotide pyrophosphorylase, carboxylating"/>
    <property type="match status" value="1"/>
</dbReference>
<dbReference type="eggNOG" id="COG0157">
    <property type="taxonomic scope" value="Bacteria"/>
</dbReference>
<evidence type="ECO:0000259" key="10">
    <source>
        <dbReference type="Pfam" id="PF01729"/>
    </source>
</evidence>
<dbReference type="InterPro" id="IPR004393">
    <property type="entry name" value="NadC"/>
</dbReference>
<comment type="function">
    <text evidence="1">Involved in the catabolism of quinolinic acid (QA).</text>
</comment>
<dbReference type="SUPFAM" id="SSF51690">
    <property type="entry name" value="Nicotinate/Quinolinate PRTase C-terminal domain-like"/>
    <property type="match status" value="1"/>
</dbReference>
<dbReference type="GO" id="GO:0009435">
    <property type="term" value="P:NAD+ biosynthetic process"/>
    <property type="evidence" value="ECO:0007669"/>
    <property type="project" value="UniProtKB-UniPathway"/>
</dbReference>
<evidence type="ECO:0000256" key="5">
    <source>
        <dbReference type="ARBA" id="ARBA00022642"/>
    </source>
</evidence>
<dbReference type="GO" id="GO:0034213">
    <property type="term" value="P:quinolinate catabolic process"/>
    <property type="evidence" value="ECO:0007669"/>
    <property type="project" value="TreeGrafter"/>
</dbReference>
<evidence type="ECO:0000313" key="13">
    <source>
        <dbReference type="Proteomes" id="UP000002430"/>
    </source>
</evidence>
<dbReference type="SUPFAM" id="SSF54675">
    <property type="entry name" value="Nicotinate/Quinolinate PRTase N-terminal domain-like"/>
    <property type="match status" value="1"/>
</dbReference>
<comment type="similarity">
    <text evidence="3 9">Belongs to the NadC/ModD family.</text>
</comment>
<evidence type="ECO:0000256" key="9">
    <source>
        <dbReference type="PIRNR" id="PIRNR006250"/>
    </source>
</evidence>
<keyword evidence="13" id="KW-1185">Reference proteome</keyword>
<comment type="pathway">
    <text evidence="2">Cofactor biosynthesis; NAD(+) biosynthesis; nicotinate D-ribonucleotide from quinolinate: step 1/1.</text>
</comment>
<dbReference type="InterPro" id="IPR036068">
    <property type="entry name" value="Nicotinate_pribotase-like_C"/>
</dbReference>
<evidence type="ECO:0000256" key="4">
    <source>
        <dbReference type="ARBA" id="ARBA00011944"/>
    </source>
</evidence>
<accession>Q1MRG0</accession>
<sequence length="296" mass="32810">MHCPTFSKYFQGKPYNLLITMLKLALEEDGIDFTSKGIFSSTEQIHTQIIAKEQTCVSGLPVIPIIMQLSSLTHNDYVLNILVDEGQEVPINTPIAEIIGPAFTILQTERTILNFISHLSGITTTTKKYVNALKGSDIILLDTRKTLPGLRYPDKYAVLCGGGMNHRCNLEELLLIKDNHIDKAGSLTNAVKSLRNTYNPCPPIEVECRNHSEVIEAVECQVNRIMLDNMSIDTLCSSLMVIPKSIQVEVSGGITLNNLKNIVTSQYKPHYVSVGCITNSASAADFSMRVIREKRV</sequence>
<dbReference type="AlphaFoldDB" id="Q1MRG0"/>
<dbReference type="GO" id="GO:0005737">
    <property type="term" value="C:cytoplasm"/>
    <property type="evidence" value="ECO:0007669"/>
    <property type="project" value="TreeGrafter"/>
</dbReference>
<dbReference type="RefSeq" id="WP_011526445.1">
    <property type="nucleotide sequence ID" value="NC_008011.1"/>
</dbReference>
<name>Q1MRG0_LAWIP</name>
<keyword evidence="7 9" id="KW-0808">Transferase</keyword>
<evidence type="ECO:0000256" key="6">
    <source>
        <dbReference type="ARBA" id="ARBA00022676"/>
    </source>
</evidence>
<dbReference type="CDD" id="cd01572">
    <property type="entry name" value="QPRTase"/>
    <property type="match status" value="1"/>
</dbReference>
<evidence type="ECO:0000259" key="11">
    <source>
        <dbReference type="Pfam" id="PF02749"/>
    </source>
</evidence>
<evidence type="ECO:0000256" key="7">
    <source>
        <dbReference type="ARBA" id="ARBA00022679"/>
    </source>
</evidence>
<evidence type="ECO:0000256" key="3">
    <source>
        <dbReference type="ARBA" id="ARBA00009400"/>
    </source>
</evidence>
<dbReference type="GO" id="GO:0004514">
    <property type="term" value="F:nicotinate-nucleotide diphosphorylase (carboxylating) activity"/>
    <property type="evidence" value="ECO:0007669"/>
    <property type="project" value="UniProtKB-EC"/>
</dbReference>
<dbReference type="Gene3D" id="3.20.20.70">
    <property type="entry name" value="Aldolase class I"/>
    <property type="match status" value="1"/>
</dbReference>
<reference evidence="12 13" key="1">
    <citation type="submission" date="2005-11" db="EMBL/GenBank/DDBJ databases">
        <title>The complete genome sequence of Lawsonia intracellularis: the causative agent of proliferative enteropathy.</title>
        <authorList>
            <person name="Kaur K."/>
            <person name="Zhang Q."/>
            <person name="Beckler D."/>
            <person name="Munir S."/>
            <person name="Li L."/>
            <person name="Kinsley K."/>
            <person name="Herron L."/>
            <person name="Peterson A."/>
            <person name="May B."/>
            <person name="Singh S."/>
            <person name="Gebhart C."/>
            <person name="Kapur V."/>
        </authorList>
    </citation>
    <scope>NUCLEOTIDE SEQUENCE [LARGE SCALE GENOMIC DNA]</scope>
    <source>
        <strain evidence="12 13">PHE/MN1-00</strain>
    </source>
</reference>
<dbReference type="OrthoDB" id="9782546at2"/>
<dbReference type="PANTHER" id="PTHR32179">
    <property type="entry name" value="NICOTINATE-NUCLEOTIDE PYROPHOSPHORYLASE [CARBOXYLATING]"/>
    <property type="match status" value="1"/>
</dbReference>
<keyword evidence="5" id="KW-0662">Pyridine nucleotide biosynthesis</keyword>
<feature type="domain" description="Quinolinate phosphoribosyl transferase N-terminal" evidence="11">
    <location>
        <begin position="32"/>
        <end position="120"/>
    </location>
</feature>
<protein>
    <recommendedName>
        <fullName evidence="4">nicotinate-nucleotide diphosphorylase (carboxylating)</fullName>
        <ecNumber evidence="4">2.4.2.19</ecNumber>
    </recommendedName>
    <alternativeName>
        <fullName evidence="8">Quinolinate phosphoribosyltransferase [decarboxylating]</fullName>
    </alternativeName>
</protein>
<dbReference type="Pfam" id="PF01729">
    <property type="entry name" value="QRPTase_C"/>
    <property type="match status" value="1"/>
</dbReference>
<dbReference type="KEGG" id="lip:LI0360"/>
<dbReference type="PANTHER" id="PTHR32179:SF3">
    <property type="entry name" value="NICOTINATE-NUCLEOTIDE PYROPHOSPHORYLASE [CARBOXYLATING]"/>
    <property type="match status" value="1"/>
</dbReference>
<dbReference type="Gene3D" id="3.90.1170.20">
    <property type="entry name" value="Quinolinate phosphoribosyl transferase, N-terminal domain"/>
    <property type="match status" value="1"/>
</dbReference>
<evidence type="ECO:0000313" key="12">
    <source>
        <dbReference type="EMBL" id="CAJ54416.1"/>
    </source>
</evidence>
<dbReference type="InterPro" id="IPR027277">
    <property type="entry name" value="NadC/ModD"/>
</dbReference>
<dbReference type="HOGENOM" id="CLU_039622_0_1_7"/>
<dbReference type="Pfam" id="PF02749">
    <property type="entry name" value="QRPTase_N"/>
    <property type="match status" value="1"/>
</dbReference>
<evidence type="ECO:0000256" key="1">
    <source>
        <dbReference type="ARBA" id="ARBA00003237"/>
    </source>
</evidence>
<proteinExistence type="inferred from homology"/>
<dbReference type="InterPro" id="IPR022412">
    <property type="entry name" value="Quinolinate_PRibosylTrfase_N"/>
</dbReference>
<dbReference type="InterPro" id="IPR002638">
    <property type="entry name" value="Quinolinate_PRibosylTrfase_C"/>
</dbReference>
<dbReference type="UniPathway" id="UPA00253">
    <property type="reaction ID" value="UER00331"/>
</dbReference>
<keyword evidence="6 9" id="KW-0328">Glycosyltransferase</keyword>